<evidence type="ECO:0000256" key="1">
    <source>
        <dbReference type="ARBA" id="ARBA00008324"/>
    </source>
</evidence>
<dbReference type="Pfam" id="PF03061">
    <property type="entry name" value="4HBT"/>
    <property type="match status" value="1"/>
</dbReference>
<dbReference type="PANTHER" id="PTHR21660">
    <property type="entry name" value="THIOESTERASE SUPERFAMILY MEMBER-RELATED"/>
    <property type="match status" value="1"/>
</dbReference>
<dbReference type="GO" id="GO:0016787">
    <property type="term" value="F:hydrolase activity"/>
    <property type="evidence" value="ECO:0007669"/>
    <property type="project" value="UniProtKB-KW"/>
</dbReference>
<evidence type="ECO:0000313" key="5">
    <source>
        <dbReference type="Proteomes" id="UP001265259"/>
    </source>
</evidence>
<dbReference type="CDD" id="cd03443">
    <property type="entry name" value="PaaI_thioesterase"/>
    <property type="match status" value="1"/>
</dbReference>
<dbReference type="InterPro" id="IPR039298">
    <property type="entry name" value="ACOT13"/>
</dbReference>
<evidence type="ECO:0000256" key="2">
    <source>
        <dbReference type="ARBA" id="ARBA00022801"/>
    </source>
</evidence>
<evidence type="ECO:0000259" key="3">
    <source>
        <dbReference type="Pfam" id="PF03061"/>
    </source>
</evidence>
<dbReference type="InterPro" id="IPR003736">
    <property type="entry name" value="PAAI_dom"/>
</dbReference>
<proteinExistence type="inferred from homology"/>
<comment type="caution">
    <text evidence="4">The sequence shown here is derived from an EMBL/GenBank/DDBJ whole genome shotgun (WGS) entry which is preliminary data.</text>
</comment>
<dbReference type="Gene3D" id="3.10.129.10">
    <property type="entry name" value="Hotdog Thioesterase"/>
    <property type="match status" value="1"/>
</dbReference>
<feature type="domain" description="Thioesterase" evidence="3">
    <location>
        <begin position="51"/>
        <end position="124"/>
    </location>
</feature>
<dbReference type="EC" id="3.1.2.-" evidence="4"/>
<dbReference type="SUPFAM" id="SSF54637">
    <property type="entry name" value="Thioesterase/thiol ester dehydrase-isomerase"/>
    <property type="match status" value="1"/>
</dbReference>
<dbReference type="EMBL" id="JAVRHL010000002">
    <property type="protein sequence ID" value="MDT0682485.1"/>
    <property type="molecule type" value="Genomic_DNA"/>
</dbReference>
<sequence length="136" mass="14379">MSARETPMGEGFAPGPFQRLIGLEAPVIADGRATIRLVLGPDHMNRQDRPHGGLICTLLDCAMGEAVSHREGLPPYRSLTLNMSTSFLAAATGASITAEGWRTGGGRTTVFAEAVVRDEDGTVLATAQGTFRVKEP</sequence>
<dbReference type="PANTHER" id="PTHR21660:SF1">
    <property type="entry name" value="ACYL-COENZYME A THIOESTERASE 13"/>
    <property type="match status" value="1"/>
</dbReference>
<dbReference type="NCBIfam" id="TIGR00369">
    <property type="entry name" value="unchar_dom_1"/>
    <property type="match status" value="1"/>
</dbReference>
<dbReference type="InterPro" id="IPR006683">
    <property type="entry name" value="Thioestr_dom"/>
</dbReference>
<organism evidence="4 5">
    <name type="scientific">Tropicimonas omnivorans</name>
    <dbReference type="NCBI Taxonomy" id="3075590"/>
    <lineage>
        <taxon>Bacteria</taxon>
        <taxon>Pseudomonadati</taxon>
        <taxon>Pseudomonadota</taxon>
        <taxon>Alphaproteobacteria</taxon>
        <taxon>Rhodobacterales</taxon>
        <taxon>Roseobacteraceae</taxon>
        <taxon>Tropicimonas</taxon>
    </lineage>
</organism>
<evidence type="ECO:0000313" key="4">
    <source>
        <dbReference type="EMBL" id="MDT0682485.1"/>
    </source>
</evidence>
<keyword evidence="5" id="KW-1185">Reference proteome</keyword>
<comment type="similarity">
    <text evidence="1">Belongs to the thioesterase PaaI family.</text>
</comment>
<dbReference type="Proteomes" id="UP001265259">
    <property type="component" value="Unassembled WGS sequence"/>
</dbReference>
<name>A0ABU3DFL9_9RHOB</name>
<protein>
    <submittedName>
        <fullName evidence="4">PaaI family thioesterase</fullName>
        <ecNumber evidence="4">3.1.2.-</ecNumber>
    </submittedName>
</protein>
<dbReference type="RefSeq" id="WP_311690233.1">
    <property type="nucleotide sequence ID" value="NZ_JAVRHL010000002.1"/>
</dbReference>
<gene>
    <name evidence="4" type="ORF">RM543_07305</name>
</gene>
<dbReference type="InterPro" id="IPR029069">
    <property type="entry name" value="HotDog_dom_sf"/>
</dbReference>
<keyword evidence="2 4" id="KW-0378">Hydrolase</keyword>
<accession>A0ABU3DFL9</accession>
<reference evidence="4 5" key="1">
    <citation type="submission" date="2023-09" db="EMBL/GenBank/DDBJ databases">
        <authorList>
            <person name="Rey-Velasco X."/>
        </authorList>
    </citation>
    <scope>NUCLEOTIDE SEQUENCE [LARGE SCALE GENOMIC DNA]</scope>
    <source>
        <strain evidence="4 5">F158</strain>
    </source>
</reference>